<dbReference type="KEGG" id="pdh:B9T62_21055"/>
<evidence type="ECO:0000313" key="2">
    <source>
        <dbReference type="Proteomes" id="UP000249890"/>
    </source>
</evidence>
<gene>
    <name evidence="1" type="ORF">B9T62_21055</name>
</gene>
<evidence type="ECO:0000313" key="1">
    <source>
        <dbReference type="EMBL" id="ASA23075.1"/>
    </source>
</evidence>
<organism evidence="1 2">
    <name type="scientific">Paenibacillus donghaensis</name>
    <dbReference type="NCBI Taxonomy" id="414771"/>
    <lineage>
        <taxon>Bacteria</taxon>
        <taxon>Bacillati</taxon>
        <taxon>Bacillota</taxon>
        <taxon>Bacilli</taxon>
        <taxon>Bacillales</taxon>
        <taxon>Paenibacillaceae</taxon>
        <taxon>Paenibacillus</taxon>
    </lineage>
</organism>
<sequence>MNDIFKRTSSSAVLLAGKPHQIKAVLAGWIEQYGRDMPLCYILLLQDQKRRTSSPQSKAG</sequence>
<reference evidence="1 2" key="1">
    <citation type="submission" date="2017-06" db="EMBL/GenBank/DDBJ databases">
        <title>Complete genome sequence of Paenibacillus donghaensis KCTC 13049T isolated from East Sea sediment, South Korea.</title>
        <authorList>
            <person name="Jung B.K."/>
            <person name="Hong S.-J."/>
            <person name="Shin J.-H."/>
        </authorList>
    </citation>
    <scope>NUCLEOTIDE SEQUENCE [LARGE SCALE GENOMIC DNA]</scope>
    <source>
        <strain evidence="1 2">KCTC 13049</strain>
    </source>
</reference>
<dbReference type="AlphaFoldDB" id="A0A2Z2KGD2"/>
<proteinExistence type="predicted"/>
<protein>
    <submittedName>
        <fullName evidence="1">Uncharacterized protein</fullName>
    </submittedName>
</protein>
<dbReference type="OrthoDB" id="2631753at2"/>
<dbReference type="Proteomes" id="UP000249890">
    <property type="component" value="Chromosome"/>
</dbReference>
<dbReference type="RefSeq" id="WP_087917072.1">
    <property type="nucleotide sequence ID" value="NZ_CP021780.1"/>
</dbReference>
<keyword evidence="2" id="KW-1185">Reference proteome</keyword>
<name>A0A2Z2KGD2_9BACL</name>
<accession>A0A2Z2KGD2</accession>
<dbReference type="EMBL" id="CP021780">
    <property type="protein sequence ID" value="ASA23075.1"/>
    <property type="molecule type" value="Genomic_DNA"/>
</dbReference>